<dbReference type="AlphaFoldDB" id="A0A6C0M301"/>
<evidence type="ECO:0000256" key="1">
    <source>
        <dbReference type="SAM" id="MobiDB-lite"/>
    </source>
</evidence>
<feature type="region of interest" description="Disordered" evidence="1">
    <location>
        <begin position="129"/>
        <end position="149"/>
    </location>
</feature>
<dbReference type="EMBL" id="MN740633">
    <property type="protein sequence ID" value="QHU36204.1"/>
    <property type="molecule type" value="Genomic_DNA"/>
</dbReference>
<organism evidence="2">
    <name type="scientific">viral metagenome</name>
    <dbReference type="NCBI Taxonomy" id="1070528"/>
    <lineage>
        <taxon>unclassified sequences</taxon>
        <taxon>metagenomes</taxon>
        <taxon>organismal metagenomes</taxon>
    </lineage>
</organism>
<sequence length="210" mass="22806">MNANAMNADHEMYLRMIADQAIARSEFGSGLNNQLFESPVYYCNQCLDASGNQPEWRVFSSRCNGCGGGGASSADAVQRRIQNTVRVSQSEYLENLAGLNVYATPLAKYGFVNWNQGSDRAEPGRVMRDVPSHGANSTKTSVTRMRPGSCSAAGQGVDIKHGSYARYLARIKGRGPYRTQAQAVPPVEGNKTKKYGICNSHRSNNCVCPA</sequence>
<feature type="compositionally biased region" description="Polar residues" evidence="1">
    <location>
        <begin position="134"/>
        <end position="143"/>
    </location>
</feature>
<evidence type="ECO:0000313" key="2">
    <source>
        <dbReference type="EMBL" id="QHU36204.1"/>
    </source>
</evidence>
<protein>
    <submittedName>
        <fullName evidence="2">Uncharacterized protein</fullName>
    </submittedName>
</protein>
<accession>A0A6C0M301</accession>
<reference evidence="2" key="1">
    <citation type="journal article" date="2020" name="Nature">
        <title>Giant virus diversity and host interactions through global metagenomics.</title>
        <authorList>
            <person name="Schulz F."/>
            <person name="Roux S."/>
            <person name="Paez-Espino D."/>
            <person name="Jungbluth S."/>
            <person name="Walsh D.A."/>
            <person name="Denef V.J."/>
            <person name="McMahon K.D."/>
            <person name="Konstantinidis K.T."/>
            <person name="Eloe-Fadrosh E.A."/>
            <person name="Kyrpides N.C."/>
            <person name="Woyke T."/>
        </authorList>
    </citation>
    <scope>NUCLEOTIDE SEQUENCE</scope>
    <source>
        <strain evidence="2">GVMAG-S-1035124-57</strain>
    </source>
</reference>
<proteinExistence type="predicted"/>
<name>A0A6C0M301_9ZZZZ</name>